<feature type="domain" description="EF-hand" evidence="2">
    <location>
        <begin position="117"/>
        <end position="152"/>
    </location>
</feature>
<dbReference type="Gene3D" id="1.10.238.10">
    <property type="entry name" value="EF-hand"/>
    <property type="match status" value="1"/>
</dbReference>
<dbReference type="GO" id="GO:0030593">
    <property type="term" value="P:neutrophil chemotaxis"/>
    <property type="evidence" value="ECO:0007669"/>
    <property type="project" value="TreeGrafter"/>
</dbReference>
<dbReference type="InterPro" id="IPR001751">
    <property type="entry name" value="S100/CaBP7/8-like_CS"/>
</dbReference>
<sequence length="160" mass="18199">MYPCGPSHSHHSRSHHWVLVVRWYRPGQSHDLGYEPSEYAPSLQSAVGRGTIPTLESPCTPSYRQGKSLGTMLTDLEKAMDSLIDVYHKYSLVKGNYHAVYKDDLKKLLETECPQYTKEKNADAWFKELDFTADGAINFEEFLVMVIKVALVAHKASHQE</sequence>
<dbReference type="CDD" id="cd05030">
    <property type="entry name" value="calgranulins"/>
    <property type="match status" value="1"/>
</dbReference>
<dbReference type="GO" id="GO:0043542">
    <property type="term" value="P:endothelial cell migration"/>
    <property type="evidence" value="ECO:0007669"/>
    <property type="project" value="TreeGrafter"/>
</dbReference>
<evidence type="ECO:0000259" key="2">
    <source>
        <dbReference type="PROSITE" id="PS50222"/>
    </source>
</evidence>
<evidence type="ECO:0000256" key="1">
    <source>
        <dbReference type="ARBA" id="ARBA00007323"/>
    </source>
</evidence>
<dbReference type="SUPFAM" id="SSF47473">
    <property type="entry name" value="EF-hand"/>
    <property type="match status" value="1"/>
</dbReference>
<keyword evidence="4" id="KW-1185">Reference proteome</keyword>
<name>A0A8C4KT83_EQUAS</name>
<dbReference type="Pfam" id="PF01023">
    <property type="entry name" value="S_100"/>
    <property type="match status" value="1"/>
</dbReference>
<accession>A0A8C4KT83</accession>
<dbReference type="PROSITE" id="PS50222">
    <property type="entry name" value="EF_HAND_2"/>
    <property type="match status" value="1"/>
</dbReference>
<dbReference type="AlphaFoldDB" id="A0A8C4KT83"/>
<dbReference type="PANTHER" id="PTHR11639:SF5">
    <property type="entry name" value="PROTEIN S100-A8"/>
    <property type="match status" value="1"/>
</dbReference>
<dbReference type="SMART" id="SM01394">
    <property type="entry name" value="S_100"/>
    <property type="match status" value="1"/>
</dbReference>
<comment type="similarity">
    <text evidence="1">Belongs to the S-100 family.</text>
</comment>
<dbReference type="GO" id="GO:0070488">
    <property type="term" value="P:neutrophil aggregation"/>
    <property type="evidence" value="ECO:0007669"/>
    <property type="project" value="TreeGrafter"/>
</dbReference>
<proteinExistence type="inferred from homology"/>
<dbReference type="Ensembl" id="ENSEAST00005001390.2">
    <property type="protein sequence ID" value="ENSEASP00005001227.2"/>
    <property type="gene ID" value="ENSEASG00005001028.2"/>
</dbReference>
<gene>
    <name evidence="3" type="primary">LOC106846208</name>
</gene>
<reference evidence="3 4" key="1">
    <citation type="journal article" date="2020" name="Nat. Commun.">
        <title>Donkey genomes provide new insights into domestication and selection for coat color.</title>
        <authorList>
            <person name="Wang"/>
            <person name="C."/>
            <person name="Li"/>
            <person name="H."/>
            <person name="Guo"/>
            <person name="Y."/>
            <person name="Huang"/>
            <person name="J."/>
            <person name="Sun"/>
            <person name="Y."/>
            <person name="Min"/>
            <person name="J."/>
            <person name="Wang"/>
            <person name="J."/>
            <person name="Fang"/>
            <person name="X."/>
            <person name="Zhao"/>
            <person name="Z."/>
            <person name="Wang"/>
            <person name="S."/>
            <person name="Zhang"/>
            <person name="Y."/>
            <person name="Liu"/>
            <person name="Q."/>
            <person name="Jiang"/>
            <person name="Q."/>
            <person name="Wang"/>
            <person name="X."/>
            <person name="Guo"/>
            <person name="Y."/>
            <person name="Yang"/>
            <person name="C."/>
            <person name="Wang"/>
            <person name="Y."/>
            <person name="Tian"/>
            <person name="F."/>
            <person name="Zhuang"/>
            <person name="G."/>
            <person name="Fan"/>
            <person name="Y."/>
            <person name="Gao"/>
            <person name="Q."/>
            <person name="Li"/>
            <person name="Y."/>
            <person name="Ju"/>
            <person name="Z."/>
            <person name="Li"/>
            <person name="J."/>
            <person name="Li"/>
            <person name="R."/>
            <person name="Hou"/>
            <person name="M."/>
            <person name="Yang"/>
            <person name="G."/>
            <person name="Liu"/>
            <person name="G."/>
            <person name="Liu"/>
            <person name="W."/>
            <person name="Guo"/>
            <person name="J."/>
            <person name="Pan"/>
            <person name="S."/>
            <person name="Fan"/>
            <person name="G."/>
            <person name="Zhang"/>
            <person name="W."/>
            <person name="Zhang"/>
            <person name="R."/>
            <person name="Yu"/>
            <person name="J."/>
            <person name="Zhang"/>
            <person name="X."/>
            <person name="Yin"/>
            <person name="Q."/>
            <person name="Ji"/>
            <person name="C."/>
            <person name="Jin"/>
            <person name="Y."/>
            <person name="Yue"/>
            <person name="G."/>
            <person name="Liu"/>
            <person name="M."/>
            <person name="Xu"/>
            <person name="J."/>
            <person name="Liu"/>
            <person name="S."/>
            <person name="Jordana"/>
            <person name="J."/>
            <person name="Noce"/>
            <person name="A."/>
            <person name="Amills"/>
            <person name="M."/>
            <person name="Wu"/>
            <person name="D.D."/>
            <person name="Li"/>
            <person name="S."/>
            <person name="Zhou"/>
            <person name="X. and Zhong"/>
            <person name="J."/>
        </authorList>
    </citation>
    <scope>NUCLEOTIDE SEQUENCE [LARGE SCALE GENOMIC DNA]</scope>
</reference>
<dbReference type="PANTHER" id="PTHR11639">
    <property type="entry name" value="S100 CALCIUM-BINDING PROTEIN"/>
    <property type="match status" value="1"/>
</dbReference>
<dbReference type="GO" id="GO:0005737">
    <property type="term" value="C:cytoplasm"/>
    <property type="evidence" value="ECO:0007669"/>
    <property type="project" value="TreeGrafter"/>
</dbReference>
<dbReference type="PROSITE" id="PS00303">
    <property type="entry name" value="S100_CABP"/>
    <property type="match status" value="1"/>
</dbReference>
<dbReference type="GO" id="GO:0070062">
    <property type="term" value="C:extracellular exosome"/>
    <property type="evidence" value="ECO:0007669"/>
    <property type="project" value="TreeGrafter"/>
</dbReference>
<dbReference type="GO" id="GO:0002523">
    <property type="term" value="P:leukocyte migration involved in inflammatory response"/>
    <property type="evidence" value="ECO:0007669"/>
    <property type="project" value="TreeGrafter"/>
</dbReference>
<dbReference type="GeneTree" id="ENSGT00910000144329"/>
<dbReference type="InterPro" id="IPR011992">
    <property type="entry name" value="EF-hand-dom_pair"/>
</dbReference>
<dbReference type="InterPro" id="IPR013787">
    <property type="entry name" value="S100_Ca-bd_sub"/>
</dbReference>
<dbReference type="GO" id="GO:0032496">
    <property type="term" value="P:response to lipopolysaccharide"/>
    <property type="evidence" value="ECO:0007669"/>
    <property type="project" value="TreeGrafter"/>
</dbReference>
<reference evidence="3" key="3">
    <citation type="submission" date="2025-09" db="UniProtKB">
        <authorList>
            <consortium name="Ensembl"/>
        </authorList>
    </citation>
    <scope>IDENTIFICATION</scope>
</reference>
<reference evidence="3" key="2">
    <citation type="submission" date="2025-08" db="UniProtKB">
        <authorList>
            <consortium name="Ensembl"/>
        </authorList>
    </citation>
    <scope>IDENTIFICATION</scope>
</reference>
<organism evidence="3 4">
    <name type="scientific">Equus asinus</name>
    <name type="common">Donkey</name>
    <name type="synonym">Equus africanus asinus</name>
    <dbReference type="NCBI Taxonomy" id="9793"/>
    <lineage>
        <taxon>Eukaryota</taxon>
        <taxon>Metazoa</taxon>
        <taxon>Chordata</taxon>
        <taxon>Craniata</taxon>
        <taxon>Vertebrata</taxon>
        <taxon>Euteleostomi</taxon>
        <taxon>Mammalia</taxon>
        <taxon>Eutheria</taxon>
        <taxon>Laurasiatheria</taxon>
        <taxon>Perissodactyla</taxon>
        <taxon>Equidae</taxon>
        <taxon>Equus</taxon>
    </lineage>
</organism>
<evidence type="ECO:0000313" key="3">
    <source>
        <dbReference type="Ensembl" id="ENSEASP00005001227.2"/>
    </source>
</evidence>
<dbReference type="InterPro" id="IPR002048">
    <property type="entry name" value="EF_hand_dom"/>
</dbReference>
<dbReference type="Proteomes" id="UP000694387">
    <property type="component" value="Chromosome 25"/>
</dbReference>
<dbReference type="GO" id="GO:0048306">
    <property type="term" value="F:calcium-dependent protein binding"/>
    <property type="evidence" value="ECO:0007669"/>
    <property type="project" value="TreeGrafter"/>
</dbReference>
<protein>
    <recommendedName>
        <fullName evidence="2">EF-hand domain-containing protein</fullName>
    </recommendedName>
</protein>
<evidence type="ECO:0000313" key="4">
    <source>
        <dbReference type="Proteomes" id="UP000694387"/>
    </source>
</evidence>
<dbReference type="GO" id="GO:0005509">
    <property type="term" value="F:calcium ion binding"/>
    <property type="evidence" value="ECO:0007669"/>
    <property type="project" value="InterPro"/>
</dbReference>